<feature type="compositionally biased region" description="Pro residues" evidence="1">
    <location>
        <begin position="170"/>
        <end position="179"/>
    </location>
</feature>
<reference evidence="2" key="1">
    <citation type="submission" date="2019-01" db="EMBL/GenBank/DDBJ databases">
        <title>Draft genome sequences of three monokaryotic isolates of the white-rot basidiomycete fungus Dichomitus squalens.</title>
        <authorList>
            <consortium name="DOE Joint Genome Institute"/>
            <person name="Lopez S.C."/>
            <person name="Andreopoulos B."/>
            <person name="Pangilinan J."/>
            <person name="Lipzen A."/>
            <person name="Riley R."/>
            <person name="Ahrendt S."/>
            <person name="Ng V."/>
            <person name="Barry K."/>
            <person name="Daum C."/>
            <person name="Grigoriev I.V."/>
            <person name="Hilden K.S."/>
            <person name="Makela M.R."/>
            <person name="de Vries R.P."/>
        </authorList>
    </citation>
    <scope>NUCLEOTIDE SEQUENCE [LARGE SCALE GENOMIC DNA]</scope>
    <source>
        <strain evidence="2">OM18370.1</strain>
    </source>
</reference>
<feature type="compositionally biased region" description="Low complexity" evidence="1">
    <location>
        <begin position="180"/>
        <end position="194"/>
    </location>
</feature>
<proteinExistence type="predicted"/>
<evidence type="ECO:0000313" key="2">
    <source>
        <dbReference type="EMBL" id="TBU32851.1"/>
    </source>
</evidence>
<name>A0A4Q9N1S3_9APHY</name>
<sequence length="244" mass="26252">MSISLMPPPPRIPSPQLVPASLPSPPPFPRRISSRSRLHLPLHPDQPPIPPRLVGSPLLDKLVHSDPATLTPKIQKQLWFDGDEFGTRRTTPTQTDGTDGFPFIQPSPPSTPRSASHRRVHRRTSSTSLAARARSRSPPPPQQVTASIPPVPPIPSSIFDNSSVKRPVLRTPPPTPYGAPPAQISIPDPAVSASPPSPNGLPSPAFRQHSPRSRASASPRRRGARSRPPLDAFVVSAIIMSPAQ</sequence>
<dbReference type="OMA" id="GLGCESH"/>
<dbReference type="Proteomes" id="UP000292957">
    <property type="component" value="Unassembled WGS sequence"/>
</dbReference>
<evidence type="ECO:0000256" key="1">
    <source>
        <dbReference type="SAM" id="MobiDB-lite"/>
    </source>
</evidence>
<dbReference type="EMBL" id="ML143393">
    <property type="protein sequence ID" value="TBU32851.1"/>
    <property type="molecule type" value="Genomic_DNA"/>
</dbReference>
<feature type="region of interest" description="Disordered" evidence="1">
    <location>
        <begin position="67"/>
        <end position="231"/>
    </location>
</feature>
<dbReference type="OrthoDB" id="3260925at2759"/>
<feature type="compositionally biased region" description="Low complexity" evidence="1">
    <location>
        <begin position="88"/>
        <end position="102"/>
    </location>
</feature>
<organism evidence="2">
    <name type="scientific">Dichomitus squalens</name>
    <dbReference type="NCBI Taxonomy" id="114155"/>
    <lineage>
        <taxon>Eukaryota</taxon>
        <taxon>Fungi</taxon>
        <taxon>Dikarya</taxon>
        <taxon>Basidiomycota</taxon>
        <taxon>Agaricomycotina</taxon>
        <taxon>Agaricomycetes</taxon>
        <taxon>Polyporales</taxon>
        <taxon>Polyporaceae</taxon>
        <taxon>Dichomitus</taxon>
    </lineage>
</organism>
<feature type="region of interest" description="Disordered" evidence="1">
    <location>
        <begin position="1"/>
        <end position="54"/>
    </location>
</feature>
<gene>
    <name evidence="2" type="ORF">BD311DRAFT_775026</name>
</gene>
<feature type="compositionally biased region" description="Basic residues" evidence="1">
    <location>
        <begin position="115"/>
        <end position="124"/>
    </location>
</feature>
<feature type="compositionally biased region" description="Pro residues" evidence="1">
    <location>
        <begin position="1"/>
        <end position="13"/>
    </location>
</feature>
<dbReference type="AlphaFoldDB" id="A0A4Q9N1S3"/>
<accession>A0A4Q9N1S3</accession>
<protein>
    <submittedName>
        <fullName evidence="2">Uncharacterized protein</fullName>
    </submittedName>
</protein>